<feature type="chain" id="PRO_5045200653" description="DUF5060 domain-containing protein" evidence="1">
    <location>
        <begin position="27"/>
        <end position="242"/>
    </location>
</feature>
<proteinExistence type="predicted"/>
<comment type="caution">
    <text evidence="2">The sequence shown here is derived from an EMBL/GenBank/DDBJ whole genome shotgun (WGS) entry which is preliminary data.</text>
</comment>
<accession>A0ABN1QAC1</accession>
<evidence type="ECO:0008006" key="4">
    <source>
        <dbReference type="Google" id="ProtNLM"/>
    </source>
</evidence>
<evidence type="ECO:0000256" key="1">
    <source>
        <dbReference type="SAM" id="SignalP"/>
    </source>
</evidence>
<keyword evidence="3" id="KW-1185">Reference proteome</keyword>
<dbReference type="Proteomes" id="UP001500665">
    <property type="component" value="Unassembled WGS sequence"/>
</dbReference>
<evidence type="ECO:0000313" key="2">
    <source>
        <dbReference type="EMBL" id="GAA0939878.1"/>
    </source>
</evidence>
<reference evidence="2 3" key="1">
    <citation type="journal article" date="2019" name="Int. J. Syst. Evol. Microbiol.">
        <title>The Global Catalogue of Microorganisms (GCM) 10K type strain sequencing project: providing services to taxonomists for standard genome sequencing and annotation.</title>
        <authorList>
            <consortium name="The Broad Institute Genomics Platform"/>
            <consortium name="The Broad Institute Genome Sequencing Center for Infectious Disease"/>
            <person name="Wu L."/>
            <person name="Ma J."/>
        </authorList>
    </citation>
    <scope>NUCLEOTIDE SEQUENCE [LARGE SCALE GENOMIC DNA]</scope>
    <source>
        <strain evidence="2 3">JCM 10696</strain>
    </source>
</reference>
<protein>
    <recommendedName>
        <fullName evidence="4">DUF5060 domain-containing protein</fullName>
    </recommendedName>
</protein>
<keyword evidence="1" id="KW-0732">Signal</keyword>
<evidence type="ECO:0000313" key="3">
    <source>
        <dbReference type="Proteomes" id="UP001500665"/>
    </source>
</evidence>
<gene>
    <name evidence="2" type="ORF">GCM10009550_08760</name>
</gene>
<organism evidence="2 3">
    <name type="scientific">Actinocorallia libanotica</name>
    <dbReference type="NCBI Taxonomy" id="46162"/>
    <lineage>
        <taxon>Bacteria</taxon>
        <taxon>Bacillati</taxon>
        <taxon>Actinomycetota</taxon>
        <taxon>Actinomycetes</taxon>
        <taxon>Streptosporangiales</taxon>
        <taxon>Thermomonosporaceae</taxon>
        <taxon>Actinocorallia</taxon>
    </lineage>
</organism>
<feature type="signal peptide" evidence="1">
    <location>
        <begin position="1"/>
        <end position="26"/>
    </location>
</feature>
<dbReference type="RefSeq" id="WP_344236912.1">
    <property type="nucleotide sequence ID" value="NZ_BAAAHH010000002.1"/>
</dbReference>
<name>A0ABN1QAC1_9ACTN</name>
<sequence>MKRETGCALVLAAVIAVPLGAVPAQAEPAAERRAPSIRVTPSPALIRADRATWLDVSLDFEGPRDFFDDTVLVEMKANRGIGYNYLNLTDPENDGVWTGRVKFDAFNAVPGTWRVESSAIDEATGDNVEGPTGTFSFRAATRLALSVKPKAVRKGGKLKVGGGLQGVAVAGGYEGLARRPVQIYYRPAGKAKWTLAAKVRTNGSGRFTKVFRPKKSGALRLVWPGNGSHAPAKSKIISFRVR</sequence>
<dbReference type="EMBL" id="BAAAHH010000002">
    <property type="protein sequence ID" value="GAA0939878.1"/>
    <property type="molecule type" value="Genomic_DNA"/>
</dbReference>